<keyword evidence="2" id="KW-1185">Reference proteome</keyword>
<accession>A0AAV4UJZ5</accession>
<name>A0AAV4UJZ5_CAEEX</name>
<sequence>MSCDLCVGPRFPAFESWGPDLSRVSPNRCATSWRIRDIWWAAMEKMELQPVIFGKVFPSKWKLVVRSLLFCRHERVLTCRAPPLELSRHSSQLCIGSITVPELALLQSYMAGRVEGKHEEKRSL</sequence>
<proteinExistence type="predicted"/>
<evidence type="ECO:0000313" key="2">
    <source>
        <dbReference type="Proteomes" id="UP001054945"/>
    </source>
</evidence>
<organism evidence="1 2">
    <name type="scientific">Caerostris extrusa</name>
    <name type="common">Bark spider</name>
    <name type="synonym">Caerostris bankana</name>
    <dbReference type="NCBI Taxonomy" id="172846"/>
    <lineage>
        <taxon>Eukaryota</taxon>
        <taxon>Metazoa</taxon>
        <taxon>Ecdysozoa</taxon>
        <taxon>Arthropoda</taxon>
        <taxon>Chelicerata</taxon>
        <taxon>Arachnida</taxon>
        <taxon>Araneae</taxon>
        <taxon>Araneomorphae</taxon>
        <taxon>Entelegynae</taxon>
        <taxon>Araneoidea</taxon>
        <taxon>Araneidae</taxon>
        <taxon>Caerostris</taxon>
    </lineage>
</organism>
<dbReference type="Proteomes" id="UP001054945">
    <property type="component" value="Unassembled WGS sequence"/>
</dbReference>
<protein>
    <submittedName>
        <fullName evidence="1">Uncharacterized protein</fullName>
    </submittedName>
</protein>
<gene>
    <name evidence="1" type="ORF">CEXT_52841</name>
</gene>
<comment type="caution">
    <text evidence="1">The sequence shown here is derived from an EMBL/GenBank/DDBJ whole genome shotgun (WGS) entry which is preliminary data.</text>
</comment>
<dbReference type="EMBL" id="BPLR01013009">
    <property type="protein sequence ID" value="GIY58051.1"/>
    <property type="molecule type" value="Genomic_DNA"/>
</dbReference>
<evidence type="ECO:0000313" key="1">
    <source>
        <dbReference type="EMBL" id="GIY58051.1"/>
    </source>
</evidence>
<reference evidence="1 2" key="1">
    <citation type="submission" date="2021-06" db="EMBL/GenBank/DDBJ databases">
        <title>Caerostris extrusa draft genome.</title>
        <authorList>
            <person name="Kono N."/>
            <person name="Arakawa K."/>
        </authorList>
    </citation>
    <scope>NUCLEOTIDE SEQUENCE [LARGE SCALE GENOMIC DNA]</scope>
</reference>
<dbReference type="AlphaFoldDB" id="A0AAV4UJZ5"/>